<evidence type="ECO:0000256" key="2">
    <source>
        <dbReference type="SAM" id="Coils"/>
    </source>
</evidence>
<dbReference type="AlphaFoldDB" id="A0A7R9KSP4"/>
<gene>
    <name evidence="3" type="ORF">OSB1V03_LOCUS8999</name>
</gene>
<protein>
    <recommendedName>
        <fullName evidence="5">Vacuolar sorting protein 39/Transforming growth factor beta receptor-associated domain-containing protein</fullName>
    </recommendedName>
</protein>
<keyword evidence="2" id="KW-0175">Coiled coil</keyword>
<dbReference type="GO" id="GO:0006914">
    <property type="term" value="P:autophagy"/>
    <property type="evidence" value="ECO:0007669"/>
    <property type="project" value="TreeGrafter"/>
</dbReference>
<accession>A0A7R9KSP4</accession>
<dbReference type="PROSITE" id="PS50236">
    <property type="entry name" value="CHCR"/>
    <property type="match status" value="1"/>
</dbReference>
<dbReference type="GO" id="GO:0005737">
    <property type="term" value="C:cytoplasm"/>
    <property type="evidence" value="ECO:0007669"/>
    <property type="project" value="TreeGrafter"/>
</dbReference>
<dbReference type="Proteomes" id="UP000759131">
    <property type="component" value="Unassembled WGS sequence"/>
</dbReference>
<sequence length="267" mass="31234">MLNRTWIIGINEKFHTYLALKYINQLIELMKRLDIEAEEVIKLRLKLRNLLRESTLYKTKLVLEKVIEAKLSYESALLYGRLGDHERALTIFVRQLNDYKLAQQYCIELYSADNELKQRYQLFHTLLGIYLDINQRNGTELVSPALQLLNSGDTEFNTIKVLQLIPHKWTLSTIRQFLNKAILQSMHGLRQSLVTKGLATTENRIVKHERIVNERHNLVINEHTVCSLCKTALNEPQFIWYPRFQLLLHPHCSQSLTTDSTAKCCTK</sequence>
<evidence type="ECO:0008006" key="5">
    <source>
        <dbReference type="Google" id="ProtNLM"/>
    </source>
</evidence>
<organism evidence="3">
    <name type="scientific">Medioppia subpectinata</name>
    <dbReference type="NCBI Taxonomy" id="1979941"/>
    <lineage>
        <taxon>Eukaryota</taxon>
        <taxon>Metazoa</taxon>
        <taxon>Ecdysozoa</taxon>
        <taxon>Arthropoda</taxon>
        <taxon>Chelicerata</taxon>
        <taxon>Arachnida</taxon>
        <taxon>Acari</taxon>
        <taxon>Acariformes</taxon>
        <taxon>Sarcoptiformes</taxon>
        <taxon>Oribatida</taxon>
        <taxon>Brachypylina</taxon>
        <taxon>Oppioidea</taxon>
        <taxon>Oppiidae</taxon>
        <taxon>Medioppia</taxon>
    </lineage>
</organism>
<proteinExistence type="predicted"/>
<reference evidence="3" key="1">
    <citation type="submission" date="2020-11" db="EMBL/GenBank/DDBJ databases">
        <authorList>
            <person name="Tran Van P."/>
        </authorList>
    </citation>
    <scope>NUCLEOTIDE SEQUENCE</scope>
</reference>
<dbReference type="OrthoDB" id="8169718at2759"/>
<dbReference type="InterPro" id="IPR032914">
    <property type="entry name" value="Vam6/VPS39/TRAP1"/>
</dbReference>
<evidence type="ECO:0000313" key="3">
    <source>
        <dbReference type="EMBL" id="CAD7628578.1"/>
    </source>
</evidence>
<evidence type="ECO:0000256" key="1">
    <source>
        <dbReference type="PROSITE-ProRule" id="PRU01006"/>
    </source>
</evidence>
<name>A0A7R9KSP4_9ACAR</name>
<feature type="repeat" description="CHCR" evidence="1">
    <location>
        <begin position="1"/>
        <end position="135"/>
    </location>
</feature>
<dbReference type="GO" id="GO:0034058">
    <property type="term" value="P:endosomal vesicle fusion"/>
    <property type="evidence" value="ECO:0007669"/>
    <property type="project" value="TreeGrafter"/>
</dbReference>
<dbReference type="GO" id="GO:0006886">
    <property type="term" value="P:intracellular protein transport"/>
    <property type="evidence" value="ECO:0007669"/>
    <property type="project" value="UniProtKB-UniRule"/>
</dbReference>
<dbReference type="EMBL" id="CAJPIZ010005858">
    <property type="protein sequence ID" value="CAG2109008.1"/>
    <property type="molecule type" value="Genomic_DNA"/>
</dbReference>
<evidence type="ECO:0000313" key="4">
    <source>
        <dbReference type="Proteomes" id="UP000759131"/>
    </source>
</evidence>
<dbReference type="InterPro" id="IPR000547">
    <property type="entry name" value="Clathrin_H-chain/VPS_repeat"/>
</dbReference>
<dbReference type="EMBL" id="OC860433">
    <property type="protein sequence ID" value="CAD7628578.1"/>
    <property type="molecule type" value="Genomic_DNA"/>
</dbReference>
<dbReference type="PANTHER" id="PTHR12894">
    <property type="entry name" value="CNH DOMAIN CONTAINING"/>
    <property type="match status" value="1"/>
</dbReference>
<keyword evidence="4" id="KW-1185">Reference proteome</keyword>
<feature type="coiled-coil region" evidence="2">
    <location>
        <begin position="23"/>
        <end position="53"/>
    </location>
</feature>
<dbReference type="PANTHER" id="PTHR12894:SF27">
    <property type="entry name" value="TRANSFORMING GROWTH FACTOR-BETA RECEPTOR-ASSOCIATED PROTEIN 1"/>
    <property type="match status" value="1"/>
</dbReference>
<dbReference type="GO" id="GO:0016020">
    <property type="term" value="C:membrane"/>
    <property type="evidence" value="ECO:0007669"/>
    <property type="project" value="TreeGrafter"/>
</dbReference>